<dbReference type="InterPro" id="IPR001283">
    <property type="entry name" value="CRISP-related"/>
</dbReference>
<dbReference type="InterPro" id="IPR014044">
    <property type="entry name" value="CAP_dom"/>
</dbReference>
<dbReference type="SMART" id="SM00198">
    <property type="entry name" value="SCP"/>
    <property type="match status" value="1"/>
</dbReference>
<dbReference type="OrthoDB" id="5874910at2759"/>
<dbReference type="Gene3D" id="3.40.33.10">
    <property type="entry name" value="CAP"/>
    <property type="match status" value="1"/>
</dbReference>
<sequence>MTDALRTKFLDAHNYRRELLATGQVAKKNGNYLPKAANMQRMRYNCALEVQVGEFLKTCPKAGSAESARSGTGENFLRVSQNGIADYTKAVEKAVTSWWKVIRTTEGIGMAVTFRAHHVGAPISSFTQMAWATSRKLGCAVAKCSGDYIAVCRYQPRGNYVEQVVYAKGTPCSACPSGAWCTNGALCALP</sequence>
<evidence type="ECO:0000313" key="3">
    <source>
        <dbReference type="Proteomes" id="UP000053660"/>
    </source>
</evidence>
<dbReference type="Pfam" id="PF00188">
    <property type="entry name" value="CAP"/>
    <property type="match status" value="1"/>
</dbReference>
<name>A0A0B1S757_OESDE</name>
<feature type="domain" description="SCP" evidence="1">
    <location>
        <begin position="4"/>
        <end position="162"/>
    </location>
</feature>
<proteinExistence type="predicted"/>
<dbReference type="PANTHER" id="PTHR10334">
    <property type="entry name" value="CYSTEINE-RICH SECRETORY PROTEIN-RELATED"/>
    <property type="match status" value="1"/>
</dbReference>
<dbReference type="EMBL" id="KN603616">
    <property type="protein sequence ID" value="KHJ79716.1"/>
    <property type="molecule type" value="Genomic_DNA"/>
</dbReference>
<dbReference type="AlphaFoldDB" id="A0A0B1S757"/>
<dbReference type="InterPro" id="IPR035940">
    <property type="entry name" value="CAP_sf"/>
</dbReference>
<organism evidence="2 3">
    <name type="scientific">Oesophagostomum dentatum</name>
    <name type="common">Nodular worm</name>
    <dbReference type="NCBI Taxonomy" id="61180"/>
    <lineage>
        <taxon>Eukaryota</taxon>
        <taxon>Metazoa</taxon>
        <taxon>Ecdysozoa</taxon>
        <taxon>Nematoda</taxon>
        <taxon>Chromadorea</taxon>
        <taxon>Rhabditida</taxon>
        <taxon>Rhabditina</taxon>
        <taxon>Rhabditomorpha</taxon>
        <taxon>Strongyloidea</taxon>
        <taxon>Strongylidae</taxon>
        <taxon>Oesophagostomum</taxon>
    </lineage>
</organism>
<dbReference type="PRINTS" id="PR00837">
    <property type="entry name" value="V5TPXLIKE"/>
</dbReference>
<gene>
    <name evidence="2" type="ORF">OESDEN_20629</name>
</gene>
<dbReference type="SUPFAM" id="SSF55797">
    <property type="entry name" value="PR-1-like"/>
    <property type="match status" value="1"/>
</dbReference>
<evidence type="ECO:0000259" key="1">
    <source>
        <dbReference type="SMART" id="SM00198"/>
    </source>
</evidence>
<protein>
    <submittedName>
        <fullName evidence="2">SCP-like protein</fullName>
    </submittedName>
</protein>
<dbReference type="Proteomes" id="UP000053660">
    <property type="component" value="Unassembled WGS sequence"/>
</dbReference>
<dbReference type="CDD" id="cd05380">
    <property type="entry name" value="CAP_euk"/>
    <property type="match status" value="1"/>
</dbReference>
<accession>A0A0B1S757</accession>
<keyword evidence="3" id="KW-1185">Reference proteome</keyword>
<reference evidence="2 3" key="1">
    <citation type="submission" date="2014-03" db="EMBL/GenBank/DDBJ databases">
        <title>Draft genome of the hookworm Oesophagostomum dentatum.</title>
        <authorList>
            <person name="Mitreva M."/>
        </authorList>
    </citation>
    <scope>NUCLEOTIDE SEQUENCE [LARGE SCALE GENOMIC DNA]</scope>
    <source>
        <strain evidence="2 3">OD-Hann</strain>
    </source>
</reference>
<evidence type="ECO:0000313" key="2">
    <source>
        <dbReference type="EMBL" id="KHJ79716.1"/>
    </source>
</evidence>